<accession>L0H1S5</accession>
<reference evidence="2 3" key="1">
    <citation type="submission" date="2011-09" db="EMBL/GenBank/DDBJ databases">
        <title>Complete sequence of chromosome of Thioflavicoccus mobilis 8321.</title>
        <authorList>
            <consortium name="US DOE Joint Genome Institute"/>
            <person name="Lucas S."/>
            <person name="Han J."/>
            <person name="Lapidus A."/>
            <person name="Cheng J.-F."/>
            <person name="Goodwin L."/>
            <person name="Pitluck S."/>
            <person name="Peters L."/>
            <person name="Ovchinnikova G."/>
            <person name="Lu M."/>
            <person name="Detter J.C."/>
            <person name="Han C."/>
            <person name="Tapia R."/>
            <person name="Land M."/>
            <person name="Hauser L."/>
            <person name="Kyrpides N."/>
            <person name="Ivanova N."/>
            <person name="Pagani I."/>
            <person name="Vogl K."/>
            <person name="Liu Z."/>
            <person name="Imhoff J."/>
            <person name="Thiel V."/>
            <person name="Frigaard N.-U."/>
            <person name="Bryant D."/>
            <person name="Woyke T."/>
        </authorList>
    </citation>
    <scope>NUCLEOTIDE SEQUENCE [LARGE SCALE GENOMIC DNA]</scope>
    <source>
        <strain evidence="2 3">8321</strain>
    </source>
</reference>
<dbReference type="Proteomes" id="UP000010816">
    <property type="component" value="Chromosome"/>
</dbReference>
<organism evidence="2 3">
    <name type="scientific">Thioflavicoccus mobilis 8321</name>
    <dbReference type="NCBI Taxonomy" id="765912"/>
    <lineage>
        <taxon>Bacteria</taxon>
        <taxon>Pseudomonadati</taxon>
        <taxon>Pseudomonadota</taxon>
        <taxon>Gammaproteobacteria</taxon>
        <taxon>Chromatiales</taxon>
        <taxon>Chromatiaceae</taxon>
        <taxon>Thioflavicoccus</taxon>
    </lineage>
</organism>
<proteinExistence type="predicted"/>
<evidence type="ECO:0000256" key="1">
    <source>
        <dbReference type="SAM" id="MobiDB-lite"/>
    </source>
</evidence>
<name>L0H1S5_9GAMM</name>
<feature type="region of interest" description="Disordered" evidence="1">
    <location>
        <begin position="1"/>
        <end position="43"/>
    </location>
</feature>
<sequence>MSYDQRFQPNGAMPGAPFPTQAQRSGQDQGGAPPHSYGQYAYPPSGAGGAPYGQAAYQGYWGYGAYPGPSYRTQAQTPFFNFGNDRFLKGMLMGAAAAYLLTNESVQRSTIKGAVRVWSALQGGLAEIKERFHDAEAELGAAESKAHE</sequence>
<dbReference type="RefSeq" id="WP_015281726.1">
    <property type="nucleotide sequence ID" value="NC_019940.1"/>
</dbReference>
<dbReference type="AlphaFoldDB" id="L0H1S5"/>
<evidence type="ECO:0000313" key="3">
    <source>
        <dbReference type="Proteomes" id="UP000010816"/>
    </source>
</evidence>
<evidence type="ECO:0000313" key="2">
    <source>
        <dbReference type="EMBL" id="AGA91595.1"/>
    </source>
</evidence>
<dbReference type="STRING" id="765912.Thimo_2898"/>
<dbReference type="KEGG" id="tmb:Thimo_2898"/>
<protein>
    <recommendedName>
        <fullName evidence="4">YtxH-like protein</fullName>
    </recommendedName>
</protein>
<gene>
    <name evidence="2" type="ORF">Thimo_2898</name>
</gene>
<dbReference type="EMBL" id="CP003051">
    <property type="protein sequence ID" value="AGA91595.1"/>
    <property type="molecule type" value="Genomic_DNA"/>
</dbReference>
<dbReference type="HOGENOM" id="CLU_151885_0_0_6"/>
<keyword evidence="3" id="KW-1185">Reference proteome</keyword>
<evidence type="ECO:0008006" key="4">
    <source>
        <dbReference type="Google" id="ProtNLM"/>
    </source>
</evidence>
<dbReference type="eggNOG" id="ENOG50337FG">
    <property type="taxonomic scope" value="Bacteria"/>
</dbReference>